<dbReference type="SUPFAM" id="SSF49899">
    <property type="entry name" value="Concanavalin A-like lectins/glucanases"/>
    <property type="match status" value="1"/>
</dbReference>
<accession>A0A512D7K4</accession>
<feature type="site" description="Important for catalytic activity, responsible for pKa modulation of the active site Glu and correct orientation of both the proton donor and substrate" evidence="6">
    <location>
        <position position="188"/>
    </location>
</feature>
<dbReference type="InterPro" id="IPR050727">
    <property type="entry name" value="GH43_arabinanases"/>
</dbReference>
<comment type="caution">
    <text evidence="9">The sequence shown here is derived from an EMBL/GenBank/DDBJ whole genome shotgun (WGS) entry which is preliminary data.</text>
</comment>
<protein>
    <recommendedName>
        <fullName evidence="11">Glycoside hydrolase family 43</fullName>
    </recommendedName>
</protein>
<dbReference type="Gene3D" id="2.60.120.200">
    <property type="match status" value="1"/>
</dbReference>
<proteinExistence type="inferred from homology"/>
<dbReference type="RefSeq" id="WP_222595778.1">
    <property type="nucleotide sequence ID" value="NZ_BAAARM010000001.1"/>
</dbReference>
<keyword evidence="10" id="KW-1185">Reference proteome</keyword>
<sequence length="786" mass="84174">MTSHRSALATVAATTLVLGLAGTAPSVAQTRTADGPDPTATYTNPVSADFADTFADPAVIRGKDGWWYAYGTTDPLREGEGTRHLLPISRSDDLVDWEYVGDAFTEATIPAWADTANRAALWAPDIRYVDGEYRLYYVVTETGTNPERNDNAIGVATAPTPTGPWTDSGDAVVDPRRVAADNYLWTFDPHHVMTEDGTQYLFFGSYYGGLWVTELDETGTEAVGPATQVAIDNKFEGSYVVQHDGWWYLFASTANCCAGPTTGYSVHVGRSQDVRGPYVDRDGVPLDQSRAGGTPTLYQNGNAFIGAGHNAVVTDLAGQDWIVYHALDRADPYLDDPFGINERPMLIDRLDWVDGWPSVNAGAGPSEGPQVAPVTSGRAVTTFDDDARAFRGDGDWDDEVDPQSGRFQESDDDDGNLLVTRAAAPADVRVEADLRQDDDEDGVYGLVAASRWQVDGPKHRQGTGTAIQALVDPDAGTLTVRTVARGTVTGEASAELPAGHTGTWHNLALEVRAGAAHAELTEARLGDPLAHVVLDLPESTRLNGQAGVYAADEGVDVDNLSVVGLAEPVTAVEPAPTPGTLVPGLSDEFDAAAPSAGWEVVRDPDVTVSGGELRWQVETADLVGTGNTAGILLRDAPDGDWTVETKVSIDLGLNEIRNFQQGGLVAYVDDDLFLRLSHVAIWNTRQTEFGKEMPFADGLSYGGTIIGPPGEVTTYLRLVHRTDASGEHELQAFTRAEGSSTWVEGGVWTLPADSDLRIGLISHGRNPAEGGAPATSRFDWFRVYQD</sequence>
<evidence type="ECO:0008006" key="11">
    <source>
        <dbReference type="Google" id="ProtNLM"/>
    </source>
</evidence>
<dbReference type="SUPFAM" id="SSF75005">
    <property type="entry name" value="Arabinanase/levansucrase/invertase"/>
    <property type="match status" value="1"/>
</dbReference>
<reference evidence="9 10" key="1">
    <citation type="submission" date="2019-07" db="EMBL/GenBank/DDBJ databases">
        <title>Whole genome shotgun sequence of Cellulomonas aerilata NBRC 106308.</title>
        <authorList>
            <person name="Hosoyama A."/>
            <person name="Uohara A."/>
            <person name="Ohji S."/>
            <person name="Ichikawa N."/>
        </authorList>
    </citation>
    <scope>NUCLEOTIDE SEQUENCE [LARGE SCALE GENOMIC DNA]</scope>
    <source>
        <strain evidence="9 10">NBRC 106308</strain>
    </source>
</reference>
<keyword evidence="3" id="KW-0378">Hydrolase</keyword>
<dbReference type="AlphaFoldDB" id="A0A512D7K4"/>
<dbReference type="InterPro" id="IPR013320">
    <property type="entry name" value="ConA-like_dom_sf"/>
</dbReference>
<evidence type="ECO:0000256" key="2">
    <source>
        <dbReference type="ARBA" id="ARBA00009865"/>
    </source>
</evidence>
<comment type="similarity">
    <text evidence="2">Belongs to the glycosyl hydrolase 43 family.</text>
</comment>
<dbReference type="EMBL" id="BJYY01000001">
    <property type="protein sequence ID" value="GEO32377.1"/>
    <property type="molecule type" value="Genomic_DNA"/>
</dbReference>
<evidence type="ECO:0000256" key="8">
    <source>
        <dbReference type="SAM" id="SignalP"/>
    </source>
</evidence>
<dbReference type="PANTHER" id="PTHR43301">
    <property type="entry name" value="ARABINAN ENDO-1,5-ALPHA-L-ARABINOSIDASE"/>
    <property type="match status" value="1"/>
</dbReference>
<evidence type="ECO:0000256" key="5">
    <source>
        <dbReference type="PIRSR" id="PIRSR606710-1"/>
    </source>
</evidence>
<evidence type="ECO:0000256" key="1">
    <source>
        <dbReference type="ARBA" id="ARBA00004834"/>
    </source>
</evidence>
<feature type="chain" id="PRO_5038578068" description="Glycoside hydrolase family 43" evidence="8">
    <location>
        <begin position="29"/>
        <end position="786"/>
    </location>
</feature>
<evidence type="ECO:0000313" key="9">
    <source>
        <dbReference type="EMBL" id="GEO32377.1"/>
    </source>
</evidence>
<keyword evidence="8" id="KW-0732">Signal</keyword>
<feature type="signal peptide" evidence="8">
    <location>
        <begin position="1"/>
        <end position="28"/>
    </location>
</feature>
<evidence type="ECO:0000256" key="7">
    <source>
        <dbReference type="SAM" id="MobiDB-lite"/>
    </source>
</evidence>
<evidence type="ECO:0000256" key="4">
    <source>
        <dbReference type="ARBA" id="ARBA00023295"/>
    </source>
</evidence>
<comment type="pathway">
    <text evidence="1">Glycan metabolism; L-arabinan degradation.</text>
</comment>
<dbReference type="GO" id="GO:0004553">
    <property type="term" value="F:hydrolase activity, hydrolyzing O-glycosyl compounds"/>
    <property type="evidence" value="ECO:0007669"/>
    <property type="project" value="InterPro"/>
</dbReference>
<dbReference type="Gene3D" id="2.60.120.560">
    <property type="entry name" value="Exo-inulinase, domain 1"/>
    <property type="match status" value="1"/>
</dbReference>
<evidence type="ECO:0000313" key="10">
    <source>
        <dbReference type="Proteomes" id="UP000321181"/>
    </source>
</evidence>
<evidence type="ECO:0000256" key="6">
    <source>
        <dbReference type="PIRSR" id="PIRSR606710-2"/>
    </source>
</evidence>
<dbReference type="InterPro" id="IPR023296">
    <property type="entry name" value="Glyco_hydro_beta-prop_sf"/>
</dbReference>
<evidence type="ECO:0000256" key="3">
    <source>
        <dbReference type="ARBA" id="ARBA00022801"/>
    </source>
</evidence>
<dbReference type="PANTHER" id="PTHR43301:SF3">
    <property type="entry name" value="ARABINAN ENDO-1,5-ALPHA-L-ARABINOSIDASE A-RELATED"/>
    <property type="match status" value="1"/>
</dbReference>
<feature type="active site" description="Proton acceptor" evidence="5">
    <location>
        <position position="56"/>
    </location>
</feature>
<feature type="region of interest" description="Disordered" evidence="7">
    <location>
        <begin position="390"/>
        <end position="413"/>
    </location>
</feature>
<organism evidence="9 10">
    <name type="scientific">Cellulomonas aerilata</name>
    <dbReference type="NCBI Taxonomy" id="515326"/>
    <lineage>
        <taxon>Bacteria</taxon>
        <taxon>Bacillati</taxon>
        <taxon>Actinomycetota</taxon>
        <taxon>Actinomycetes</taxon>
        <taxon>Micrococcales</taxon>
        <taxon>Cellulomonadaceae</taxon>
        <taxon>Cellulomonas</taxon>
    </lineage>
</organism>
<feature type="active site" description="Proton donor" evidence="5">
    <location>
        <position position="236"/>
    </location>
</feature>
<name>A0A512D7K4_9CELL</name>
<dbReference type="CDD" id="cd18616">
    <property type="entry name" value="GH43_ABN-like"/>
    <property type="match status" value="1"/>
</dbReference>
<dbReference type="Gene3D" id="2.115.10.20">
    <property type="entry name" value="Glycosyl hydrolase domain, family 43"/>
    <property type="match status" value="1"/>
</dbReference>
<dbReference type="Pfam" id="PF04616">
    <property type="entry name" value="Glyco_hydro_43"/>
    <property type="match status" value="1"/>
</dbReference>
<keyword evidence="4" id="KW-0326">Glycosidase</keyword>
<dbReference type="InterPro" id="IPR006710">
    <property type="entry name" value="Glyco_hydro_43"/>
</dbReference>
<gene>
    <name evidence="9" type="ORF">CAE01nite_01020</name>
</gene>
<dbReference type="Proteomes" id="UP000321181">
    <property type="component" value="Unassembled WGS sequence"/>
</dbReference>
<dbReference type="GO" id="GO:0005975">
    <property type="term" value="P:carbohydrate metabolic process"/>
    <property type="evidence" value="ECO:0007669"/>
    <property type="project" value="InterPro"/>
</dbReference>